<gene>
    <name evidence="2" type="ORF">HRJ34_22940</name>
</gene>
<dbReference type="PANTHER" id="PTHR21432">
    <property type="entry name" value="ACETYL-COA HYDROLASE-RELATED"/>
    <property type="match status" value="1"/>
</dbReference>
<reference evidence="2" key="2">
    <citation type="submission" date="2021-04" db="EMBL/GenBank/DDBJ databases">
        <title>Isolation and genomic analysis of the ibuprofen-degrading bacterium Sphingomonas strain MPO218.</title>
        <authorList>
            <person name="Aulestia M."/>
            <person name="Flores A."/>
            <person name="Mangas E.L."/>
            <person name="Perez-Pulido A.J."/>
            <person name="Santero E."/>
            <person name="Camacho E.M."/>
        </authorList>
    </citation>
    <scope>NUCLEOTIDE SEQUENCE</scope>
    <source>
        <strain evidence="2">MPO218</strain>
    </source>
</reference>
<keyword evidence="2" id="KW-0378">Hydrolase</keyword>
<dbReference type="Pfam" id="PF13336">
    <property type="entry name" value="AcetylCoA_hyd_C"/>
    <property type="match status" value="1"/>
</dbReference>
<proteinExistence type="predicted"/>
<dbReference type="Gene3D" id="3.40.1080.20">
    <property type="entry name" value="Acetyl-CoA hydrolase/transferase C-terminal domain"/>
    <property type="match status" value="1"/>
</dbReference>
<dbReference type="EMBL" id="CP059319">
    <property type="protein sequence ID" value="QTH21140.1"/>
    <property type="molecule type" value="Genomic_DNA"/>
</dbReference>
<dbReference type="AlphaFoldDB" id="A0A975D0Y2"/>
<organism evidence="2 3">
    <name type="scientific">Rhizorhabdus wittichii</name>
    <dbReference type="NCBI Taxonomy" id="160791"/>
    <lineage>
        <taxon>Bacteria</taxon>
        <taxon>Pseudomonadati</taxon>
        <taxon>Pseudomonadota</taxon>
        <taxon>Alphaproteobacteria</taxon>
        <taxon>Sphingomonadales</taxon>
        <taxon>Sphingomonadaceae</taxon>
        <taxon>Rhizorhabdus</taxon>
    </lineage>
</organism>
<dbReference type="RefSeq" id="WP_208632504.1">
    <property type="nucleotide sequence ID" value="NZ_CP059319.1"/>
</dbReference>
<dbReference type="Proteomes" id="UP000664914">
    <property type="component" value="Chromosome"/>
</dbReference>
<dbReference type="InterPro" id="IPR026888">
    <property type="entry name" value="AcetylCoA_hyd_C"/>
</dbReference>
<evidence type="ECO:0000313" key="2">
    <source>
        <dbReference type="EMBL" id="QTH21140.1"/>
    </source>
</evidence>
<dbReference type="InterPro" id="IPR038460">
    <property type="entry name" value="AcetylCoA_hyd_C_sf"/>
</dbReference>
<dbReference type="PANTHER" id="PTHR21432:SF20">
    <property type="entry name" value="ACETYL-COA HYDROLASE"/>
    <property type="match status" value="1"/>
</dbReference>
<evidence type="ECO:0000259" key="1">
    <source>
        <dbReference type="Pfam" id="PF13336"/>
    </source>
</evidence>
<accession>A0A975D0Y2</accession>
<dbReference type="GO" id="GO:0016787">
    <property type="term" value="F:hydrolase activity"/>
    <property type="evidence" value="ECO:0007669"/>
    <property type="project" value="UniProtKB-KW"/>
</dbReference>
<name>A0A975D0Y2_9SPHN</name>
<reference evidence="2" key="1">
    <citation type="submission" date="2020-07" db="EMBL/GenBank/DDBJ databases">
        <authorList>
            <person name="Camacho E."/>
        </authorList>
    </citation>
    <scope>NUCLEOTIDE SEQUENCE</scope>
    <source>
        <strain evidence="2">MPO218</strain>
    </source>
</reference>
<dbReference type="GO" id="GO:0006083">
    <property type="term" value="P:acetate metabolic process"/>
    <property type="evidence" value="ECO:0007669"/>
    <property type="project" value="InterPro"/>
</dbReference>
<dbReference type="Gene3D" id="3.30.750.70">
    <property type="entry name" value="4-hydroxybutyrate coenzyme like domains"/>
    <property type="match status" value="1"/>
</dbReference>
<feature type="domain" description="Acetyl-CoA hydrolase/transferase C-terminal" evidence="1">
    <location>
        <begin position="252"/>
        <end position="403"/>
    </location>
</feature>
<dbReference type="InterPro" id="IPR037171">
    <property type="entry name" value="NagB/RpiA_transferase-like"/>
</dbReference>
<dbReference type="GO" id="GO:0008775">
    <property type="term" value="F:acetate CoA-transferase activity"/>
    <property type="evidence" value="ECO:0007669"/>
    <property type="project" value="InterPro"/>
</dbReference>
<dbReference type="InterPro" id="IPR046433">
    <property type="entry name" value="ActCoA_hydro"/>
</dbReference>
<dbReference type="SUPFAM" id="SSF100950">
    <property type="entry name" value="NagB/RpiA/CoA transferase-like"/>
    <property type="match status" value="2"/>
</dbReference>
<sequence length="412" mass="42532">MPIADLLDRFRPGASVYLPGATGESLALADALTADPGRLRGVDVTSCLLPGMNGVDYAGLAPDARLTIFMLPAATREAFAQGRVRLLPLAYSAIARHIAAASFDIAVAHVAPPAADGRASFGIAADFSPIAWSTARQRIAIVNPHMPSMRRGPAIALAEADLVVELDGPLIEVAPARPDATARVIAGHVAALIPDGAAVQVGIGGAPAALWAALGDHRGLRLRSGLASEELLTLADRGALAPDGHVSGIAAGSEGFYRALADRDLIRFADARETHDAGRIGREERFFAANSALEVDLFGQVNLEWQGGRPVSGVGGAPDFAAAGIASPGGRSITMLPATAKGGAISRIVARLSAPSVSLPRNLADMVVTEHGVADLRHASLDGRAEALIAIADPAMRDMLAEQWRSLRAAMA</sequence>
<evidence type="ECO:0000313" key="3">
    <source>
        <dbReference type="Proteomes" id="UP000664914"/>
    </source>
</evidence>
<protein>
    <submittedName>
        <fullName evidence="2">Acetyl-CoA hydrolase</fullName>
    </submittedName>
</protein>
<dbReference type="Gene3D" id="3.40.1080.10">
    <property type="entry name" value="Glutaconate Coenzyme A-transferase"/>
    <property type="match status" value="1"/>
</dbReference>